<accession>A0A1Y2NUS8</accession>
<dbReference type="EMBL" id="MIFZ01000275">
    <property type="protein sequence ID" value="OSY50678.1"/>
    <property type="molecule type" value="Genomic_DNA"/>
</dbReference>
<evidence type="ECO:0000313" key="2">
    <source>
        <dbReference type="EMBL" id="OSY50678.1"/>
    </source>
</evidence>
<dbReference type="Proteomes" id="UP000194318">
    <property type="component" value="Unassembled WGS sequence"/>
</dbReference>
<gene>
    <name evidence="2" type="ORF">BG846_03692</name>
</gene>
<evidence type="ECO:0000313" key="3">
    <source>
        <dbReference type="Proteomes" id="UP000194318"/>
    </source>
</evidence>
<feature type="compositionally biased region" description="Low complexity" evidence="1">
    <location>
        <begin position="63"/>
        <end position="79"/>
    </location>
</feature>
<feature type="compositionally biased region" description="Low complexity" evidence="1">
    <location>
        <begin position="32"/>
        <end position="51"/>
    </location>
</feature>
<comment type="caution">
    <text evidence="2">The sequence shown here is derived from an EMBL/GenBank/DDBJ whole genome shotgun (WGS) entry which is preliminary data.</text>
</comment>
<sequence length="79" mass="8189">MPVYWEPCPVNMKATGAELRPPLRATAEVPEAMSRSATASSPASRPETTAPNLPSARPVLAVKAKSPTRSSSTAARASA</sequence>
<feature type="region of interest" description="Disordered" evidence="1">
    <location>
        <begin position="19"/>
        <end position="79"/>
    </location>
</feature>
<proteinExistence type="predicted"/>
<organism evidence="2 3">
    <name type="scientific">Streptomyces fradiae ATCC 10745 = DSM 40063</name>
    <dbReference type="NCBI Taxonomy" id="1319510"/>
    <lineage>
        <taxon>Bacteria</taxon>
        <taxon>Bacillati</taxon>
        <taxon>Actinomycetota</taxon>
        <taxon>Actinomycetes</taxon>
        <taxon>Kitasatosporales</taxon>
        <taxon>Streptomycetaceae</taxon>
        <taxon>Streptomyces</taxon>
    </lineage>
</organism>
<reference evidence="2 3" key="1">
    <citation type="submission" date="2016-09" db="EMBL/GenBank/DDBJ databases">
        <title>Streptomyces fradiae DSM40063, a candidate organism with high potential of specific P450 cytochromes.</title>
        <authorList>
            <person name="Grumaz C."/>
            <person name="Vainshtein Y."/>
            <person name="Kirstahler P."/>
            <person name="Sohn K."/>
        </authorList>
    </citation>
    <scope>NUCLEOTIDE SEQUENCE [LARGE SCALE GENOMIC DNA]</scope>
    <source>
        <strain evidence="2 3">DSM 40063</strain>
    </source>
</reference>
<name>A0A1Y2NUS8_STRFR</name>
<evidence type="ECO:0000256" key="1">
    <source>
        <dbReference type="SAM" id="MobiDB-lite"/>
    </source>
</evidence>
<protein>
    <submittedName>
        <fullName evidence="2">Uncharacterized protein</fullName>
    </submittedName>
</protein>
<dbReference type="AlphaFoldDB" id="A0A1Y2NUS8"/>